<comment type="caution">
    <text evidence="1">The sequence shown here is derived from an EMBL/GenBank/DDBJ whole genome shotgun (WGS) entry which is preliminary data.</text>
</comment>
<evidence type="ECO:0000313" key="1">
    <source>
        <dbReference type="EMBL" id="OGF72795.1"/>
    </source>
</evidence>
<protein>
    <submittedName>
        <fullName evidence="1">Uncharacterized protein</fullName>
    </submittedName>
</protein>
<proteinExistence type="predicted"/>
<gene>
    <name evidence="1" type="ORF">A3C05_00730</name>
</gene>
<sequence length="76" mass="8841">MVQRGFDETAQKADVEKLENRVYKIESAIIQISDTLAAMRKDIYEIKTRYVYRDEFEDALARLSLVEKRVGIKSGK</sequence>
<reference evidence="1 2" key="1">
    <citation type="journal article" date="2016" name="Nat. Commun.">
        <title>Thousands of microbial genomes shed light on interconnected biogeochemical processes in an aquifer system.</title>
        <authorList>
            <person name="Anantharaman K."/>
            <person name="Brown C.T."/>
            <person name="Hug L.A."/>
            <person name="Sharon I."/>
            <person name="Castelle C.J."/>
            <person name="Probst A.J."/>
            <person name="Thomas B.C."/>
            <person name="Singh A."/>
            <person name="Wilkins M.J."/>
            <person name="Karaoz U."/>
            <person name="Brodie E.L."/>
            <person name="Williams K.H."/>
            <person name="Hubbard S.S."/>
            <person name="Banfield J.F."/>
        </authorList>
    </citation>
    <scope>NUCLEOTIDE SEQUENCE [LARGE SCALE GENOMIC DNA]</scope>
</reference>
<dbReference type="AlphaFoldDB" id="A0A1F5WAV2"/>
<organism evidence="1 2">
    <name type="scientific">Candidatus Giovannonibacteria bacterium RIFCSPHIGHO2_02_FULL_45_40</name>
    <dbReference type="NCBI Taxonomy" id="1798337"/>
    <lineage>
        <taxon>Bacteria</taxon>
        <taxon>Candidatus Giovannoniibacteriota</taxon>
    </lineage>
</organism>
<evidence type="ECO:0000313" key="2">
    <source>
        <dbReference type="Proteomes" id="UP000178743"/>
    </source>
</evidence>
<dbReference type="EMBL" id="MFHP01000011">
    <property type="protein sequence ID" value="OGF72795.1"/>
    <property type="molecule type" value="Genomic_DNA"/>
</dbReference>
<name>A0A1F5WAV2_9BACT</name>
<accession>A0A1F5WAV2</accession>
<dbReference type="Proteomes" id="UP000178743">
    <property type="component" value="Unassembled WGS sequence"/>
</dbReference>